<evidence type="ECO:0000256" key="2">
    <source>
        <dbReference type="SAM" id="SignalP"/>
    </source>
</evidence>
<sequence>MGKLFFVRAAIIIAMVCLLNLTEAKKHKESKRDKHCKQEGDPANHSFSVNSMCRAENSLLTMDTSSGRKPAKSKDNHIKCECYEPGWQRCKDKSKGKNQQSGPPSNSPSNGQQGITYEENPKCHDGNSENRSKKCHKPVVLLIEEPCRCHEQLWSRCDRSSSSPSTPAPAASSTANAESTNVNGGSTGGGATTDVSGAEAQSSTSESTTAPAG</sequence>
<protein>
    <submittedName>
        <fullName evidence="3">Uncharacterized protein</fullName>
    </submittedName>
</protein>
<keyword evidence="4" id="KW-1185">Reference proteome</keyword>
<evidence type="ECO:0000256" key="1">
    <source>
        <dbReference type="SAM" id="MobiDB-lite"/>
    </source>
</evidence>
<dbReference type="AlphaFoldDB" id="A0A8J2LNX2"/>
<feature type="chain" id="PRO_5035294204" evidence="2">
    <location>
        <begin position="25"/>
        <end position="213"/>
    </location>
</feature>
<proteinExistence type="predicted"/>
<keyword evidence="2" id="KW-0732">Signal</keyword>
<feature type="compositionally biased region" description="Low complexity" evidence="1">
    <location>
        <begin position="98"/>
        <end position="114"/>
    </location>
</feature>
<dbReference type="Proteomes" id="UP000708208">
    <property type="component" value="Unassembled WGS sequence"/>
</dbReference>
<gene>
    <name evidence="3" type="ORF">AFUS01_LOCUS44815</name>
</gene>
<reference evidence="3" key="1">
    <citation type="submission" date="2021-06" db="EMBL/GenBank/DDBJ databases">
        <authorList>
            <person name="Hodson N. C."/>
            <person name="Mongue J. A."/>
            <person name="Jaron S. K."/>
        </authorList>
    </citation>
    <scope>NUCLEOTIDE SEQUENCE</scope>
</reference>
<feature type="compositionally biased region" description="Basic and acidic residues" evidence="1">
    <location>
        <begin position="119"/>
        <end position="132"/>
    </location>
</feature>
<comment type="caution">
    <text evidence="3">The sequence shown here is derived from an EMBL/GenBank/DDBJ whole genome shotgun (WGS) entry which is preliminary data.</text>
</comment>
<evidence type="ECO:0000313" key="4">
    <source>
        <dbReference type="Proteomes" id="UP000708208"/>
    </source>
</evidence>
<feature type="region of interest" description="Disordered" evidence="1">
    <location>
        <begin position="93"/>
        <end position="134"/>
    </location>
</feature>
<evidence type="ECO:0000313" key="3">
    <source>
        <dbReference type="EMBL" id="CAG7835448.1"/>
    </source>
</evidence>
<feature type="region of interest" description="Disordered" evidence="1">
    <location>
        <begin position="157"/>
        <end position="213"/>
    </location>
</feature>
<feature type="compositionally biased region" description="Low complexity" evidence="1">
    <location>
        <begin position="192"/>
        <end position="213"/>
    </location>
</feature>
<organism evidence="3 4">
    <name type="scientific">Allacma fusca</name>
    <dbReference type="NCBI Taxonomy" id="39272"/>
    <lineage>
        <taxon>Eukaryota</taxon>
        <taxon>Metazoa</taxon>
        <taxon>Ecdysozoa</taxon>
        <taxon>Arthropoda</taxon>
        <taxon>Hexapoda</taxon>
        <taxon>Collembola</taxon>
        <taxon>Symphypleona</taxon>
        <taxon>Sminthuridae</taxon>
        <taxon>Allacma</taxon>
    </lineage>
</organism>
<feature type="signal peptide" evidence="2">
    <location>
        <begin position="1"/>
        <end position="24"/>
    </location>
</feature>
<accession>A0A8J2LNX2</accession>
<name>A0A8J2LNX2_9HEXA</name>
<feature type="compositionally biased region" description="Low complexity" evidence="1">
    <location>
        <begin position="160"/>
        <end position="184"/>
    </location>
</feature>
<dbReference type="EMBL" id="CAJVCH010570629">
    <property type="protein sequence ID" value="CAG7835448.1"/>
    <property type="molecule type" value="Genomic_DNA"/>
</dbReference>